<feature type="transmembrane region" description="Helical" evidence="1">
    <location>
        <begin position="143"/>
        <end position="164"/>
    </location>
</feature>
<gene>
    <name evidence="2" type="ORF">ACFFSA_31020</name>
</gene>
<name>A0ABV5S773_9ACTN</name>
<feature type="transmembrane region" description="Helical" evidence="1">
    <location>
        <begin position="69"/>
        <end position="88"/>
    </location>
</feature>
<evidence type="ECO:0000256" key="1">
    <source>
        <dbReference type="SAM" id="Phobius"/>
    </source>
</evidence>
<feature type="transmembrane region" description="Helical" evidence="1">
    <location>
        <begin position="170"/>
        <end position="193"/>
    </location>
</feature>
<keyword evidence="1" id="KW-1133">Transmembrane helix</keyword>
<feature type="transmembrane region" description="Helical" evidence="1">
    <location>
        <begin position="213"/>
        <end position="235"/>
    </location>
</feature>
<keyword evidence="1" id="KW-0812">Transmembrane</keyword>
<feature type="transmembrane region" description="Helical" evidence="1">
    <location>
        <begin position="241"/>
        <end position="265"/>
    </location>
</feature>
<feature type="transmembrane region" description="Helical" evidence="1">
    <location>
        <begin position="108"/>
        <end position="131"/>
    </location>
</feature>
<keyword evidence="3" id="KW-1185">Reference proteome</keyword>
<sequence>MSALAARAVLACYPPWFRERYGEELAALVEEVGGGSRVVMDLVLGAARAWLRPALAGDGEARARRRLQATLATTWVAWSVGIWSAPALDRLLLDPPSPGTPQQVRTLVGLAGWLAVASCVVAATGAALLALRVLLPARDRRLLAPLLPGALLVGVEVAGALLLAQPHRLSAGFLAGVLMWVIGFGAMVLAVAVGPVVTLRHARPPAVVMRRPVLLAGVVAVLLGAVAVVDGVAAAMAGRTLLTLAGVAVGGVAALCSMFSVARALHRYYV</sequence>
<comment type="caution">
    <text evidence="2">The sequence shown here is derived from an EMBL/GenBank/DDBJ whole genome shotgun (WGS) entry which is preliminary data.</text>
</comment>
<keyword evidence="1" id="KW-0472">Membrane</keyword>
<protein>
    <submittedName>
        <fullName evidence="2">Uncharacterized protein</fullName>
    </submittedName>
</protein>
<dbReference type="EMBL" id="JBHMBW010000034">
    <property type="protein sequence ID" value="MFB9627535.1"/>
    <property type="molecule type" value="Genomic_DNA"/>
</dbReference>
<organism evidence="2 3">
    <name type="scientific">Nonomuraea helvata</name>
    <dbReference type="NCBI Taxonomy" id="37484"/>
    <lineage>
        <taxon>Bacteria</taxon>
        <taxon>Bacillati</taxon>
        <taxon>Actinomycetota</taxon>
        <taxon>Actinomycetes</taxon>
        <taxon>Streptosporangiales</taxon>
        <taxon>Streptosporangiaceae</taxon>
        <taxon>Nonomuraea</taxon>
    </lineage>
</organism>
<evidence type="ECO:0000313" key="3">
    <source>
        <dbReference type="Proteomes" id="UP001589532"/>
    </source>
</evidence>
<reference evidence="2 3" key="1">
    <citation type="submission" date="2024-09" db="EMBL/GenBank/DDBJ databases">
        <authorList>
            <person name="Sun Q."/>
            <person name="Mori K."/>
        </authorList>
    </citation>
    <scope>NUCLEOTIDE SEQUENCE [LARGE SCALE GENOMIC DNA]</scope>
    <source>
        <strain evidence="2 3">JCM 3143</strain>
    </source>
</reference>
<accession>A0ABV5S773</accession>
<dbReference type="RefSeq" id="WP_345000397.1">
    <property type="nucleotide sequence ID" value="NZ_BAAAXV010000009.1"/>
</dbReference>
<proteinExistence type="predicted"/>
<dbReference type="Proteomes" id="UP001589532">
    <property type="component" value="Unassembled WGS sequence"/>
</dbReference>
<evidence type="ECO:0000313" key="2">
    <source>
        <dbReference type="EMBL" id="MFB9627535.1"/>
    </source>
</evidence>